<dbReference type="Proteomes" id="UP000663866">
    <property type="component" value="Unassembled WGS sequence"/>
</dbReference>
<evidence type="ECO:0000313" key="3">
    <source>
        <dbReference type="Proteomes" id="UP000663866"/>
    </source>
</evidence>
<feature type="compositionally biased region" description="Basic and acidic residues" evidence="1">
    <location>
        <begin position="58"/>
        <end position="71"/>
    </location>
</feature>
<evidence type="ECO:0000313" key="2">
    <source>
        <dbReference type="EMBL" id="CAF4536443.1"/>
    </source>
</evidence>
<feature type="region of interest" description="Disordered" evidence="1">
    <location>
        <begin position="55"/>
        <end position="95"/>
    </location>
</feature>
<dbReference type="EMBL" id="CAJOBG010058704">
    <property type="protein sequence ID" value="CAF4536443.1"/>
    <property type="molecule type" value="Genomic_DNA"/>
</dbReference>
<protein>
    <submittedName>
        <fullName evidence="2">Uncharacterized protein</fullName>
    </submittedName>
</protein>
<dbReference type="AlphaFoldDB" id="A0A820XTM1"/>
<feature type="non-terminal residue" evidence="2">
    <location>
        <position position="95"/>
    </location>
</feature>
<gene>
    <name evidence="2" type="ORF">OVN521_LOCUS42559</name>
</gene>
<proteinExistence type="predicted"/>
<accession>A0A820XTM1</accession>
<name>A0A820XTM1_9BILA</name>
<evidence type="ECO:0000256" key="1">
    <source>
        <dbReference type="SAM" id="MobiDB-lite"/>
    </source>
</evidence>
<feature type="compositionally biased region" description="Polar residues" evidence="1">
    <location>
        <begin position="72"/>
        <end position="95"/>
    </location>
</feature>
<keyword evidence="3" id="KW-1185">Reference proteome</keyword>
<organism evidence="2 3">
    <name type="scientific">Rotaria magnacalcarata</name>
    <dbReference type="NCBI Taxonomy" id="392030"/>
    <lineage>
        <taxon>Eukaryota</taxon>
        <taxon>Metazoa</taxon>
        <taxon>Spiralia</taxon>
        <taxon>Gnathifera</taxon>
        <taxon>Rotifera</taxon>
        <taxon>Eurotatoria</taxon>
        <taxon>Bdelloidea</taxon>
        <taxon>Philodinida</taxon>
        <taxon>Philodinidae</taxon>
        <taxon>Rotaria</taxon>
    </lineage>
</organism>
<comment type="caution">
    <text evidence="2">The sequence shown here is derived from an EMBL/GenBank/DDBJ whole genome shotgun (WGS) entry which is preliminary data.</text>
</comment>
<sequence>MTSNLHSLVEKNKELLNQLMILEKFIELKSNECAYYRAKVHLMQISALNPQIVKRSGIKQDHKRSSSEDISHNSTTSQHEPSSIRRNSVPLSVQK</sequence>
<reference evidence="2" key="1">
    <citation type="submission" date="2021-02" db="EMBL/GenBank/DDBJ databases">
        <authorList>
            <person name="Nowell W R."/>
        </authorList>
    </citation>
    <scope>NUCLEOTIDE SEQUENCE</scope>
</reference>